<dbReference type="OrthoDB" id="5790320at2759"/>
<dbReference type="Proteomes" id="UP000008068">
    <property type="component" value="Unassembled WGS sequence"/>
</dbReference>
<evidence type="ECO:0000313" key="1">
    <source>
        <dbReference type="EMBL" id="EGT43689.1"/>
    </source>
</evidence>
<gene>
    <name evidence="1" type="ORF">CAEBREN_06325</name>
</gene>
<reference evidence="2" key="1">
    <citation type="submission" date="2011-07" db="EMBL/GenBank/DDBJ databases">
        <authorList>
            <consortium name="Caenorhabditis brenneri Sequencing and Analysis Consortium"/>
            <person name="Wilson R.K."/>
        </authorList>
    </citation>
    <scope>NUCLEOTIDE SEQUENCE [LARGE SCALE GENOMIC DNA]</scope>
    <source>
        <strain evidence="2">PB2801</strain>
    </source>
</reference>
<evidence type="ECO:0000313" key="2">
    <source>
        <dbReference type="Proteomes" id="UP000008068"/>
    </source>
</evidence>
<keyword evidence="2" id="KW-1185">Reference proteome</keyword>
<protein>
    <submittedName>
        <fullName evidence="1">Uncharacterized protein</fullName>
    </submittedName>
</protein>
<sequence length="235" mass="26821">MAPAKKDTFRETWKSCWEKFEASRTETYTRKAESWAPKNSMAWTDMKKGRIVTDEKLRQVALPSSVCRMLADDARYRTKCEPTPLMSLNVLPPSLFFQSYPEMQRAQPLNEKQILDVLSRVNTILRTISQALNVSVCASVERRNADNSTCLFTYFDGFPWTLVGGMIVIDGKDTTKPPPPHAIYDVWRNQFFNALQAFIPPPILSKMKRCVDYGSDMITFEQTSGSGSEVILDLR</sequence>
<dbReference type="OMA" id="KMGWISS"/>
<organism evidence="2">
    <name type="scientific">Caenorhabditis brenneri</name>
    <name type="common">Nematode worm</name>
    <dbReference type="NCBI Taxonomy" id="135651"/>
    <lineage>
        <taxon>Eukaryota</taxon>
        <taxon>Metazoa</taxon>
        <taxon>Ecdysozoa</taxon>
        <taxon>Nematoda</taxon>
        <taxon>Chromadorea</taxon>
        <taxon>Rhabditida</taxon>
        <taxon>Rhabditina</taxon>
        <taxon>Rhabditomorpha</taxon>
        <taxon>Rhabditoidea</taxon>
        <taxon>Rhabditidae</taxon>
        <taxon>Peloderinae</taxon>
        <taxon>Caenorhabditis</taxon>
    </lineage>
</organism>
<dbReference type="eggNOG" id="ENOG502TII7">
    <property type="taxonomic scope" value="Eukaryota"/>
</dbReference>
<dbReference type="HOGENOM" id="CLU_1181109_0_0_1"/>
<proteinExistence type="predicted"/>
<dbReference type="AlphaFoldDB" id="G0MTV7"/>
<dbReference type="EMBL" id="GL379811">
    <property type="protein sequence ID" value="EGT43689.1"/>
    <property type="molecule type" value="Genomic_DNA"/>
</dbReference>
<name>G0MTV7_CAEBE</name>
<accession>G0MTV7</accession>
<dbReference type="InParanoid" id="G0MTV7"/>